<accession>A0AAY4C7M6</accession>
<feature type="compositionally biased region" description="Basic residues" evidence="4">
    <location>
        <begin position="438"/>
        <end position="447"/>
    </location>
</feature>
<dbReference type="InterPro" id="IPR008936">
    <property type="entry name" value="Rho_GTPase_activation_prot"/>
</dbReference>
<dbReference type="InterPro" id="IPR001060">
    <property type="entry name" value="FCH_dom"/>
</dbReference>
<dbReference type="SMART" id="SM00055">
    <property type="entry name" value="FCH"/>
    <property type="match status" value="1"/>
</dbReference>
<dbReference type="Ensembl" id="ENSDCDT00010035969.1">
    <property type="protein sequence ID" value="ENSDCDP00010029180.1"/>
    <property type="gene ID" value="ENSDCDG00010018367.1"/>
</dbReference>
<dbReference type="GeneID" id="114798635"/>
<keyword evidence="1 2" id="KW-0175">Coiled coil</keyword>
<feature type="domain" description="F-BAR" evidence="6">
    <location>
        <begin position="22"/>
        <end position="284"/>
    </location>
</feature>
<dbReference type="PROSITE" id="PS51741">
    <property type="entry name" value="F_BAR"/>
    <property type="match status" value="1"/>
</dbReference>
<proteinExistence type="predicted"/>
<evidence type="ECO:0000313" key="8">
    <source>
        <dbReference type="Proteomes" id="UP000694580"/>
    </source>
</evidence>
<reference evidence="7 8" key="1">
    <citation type="submission" date="2020-06" db="EMBL/GenBank/DDBJ databases">
        <authorList>
            <consortium name="Wellcome Sanger Institute Data Sharing"/>
        </authorList>
    </citation>
    <scope>NUCLEOTIDE SEQUENCE [LARGE SCALE GENOMIC DNA]</scope>
</reference>
<dbReference type="InterPro" id="IPR051627">
    <property type="entry name" value="SLIT-ROBO_RhoGAP"/>
</dbReference>
<keyword evidence="8" id="KW-1185">Reference proteome</keyword>
<dbReference type="FunFam" id="1.10.555.10:FF:000026">
    <property type="entry name" value="Rho GTPase activating protein 4"/>
    <property type="match status" value="1"/>
</dbReference>
<dbReference type="InterPro" id="IPR031160">
    <property type="entry name" value="F_BAR_dom"/>
</dbReference>
<dbReference type="PANTHER" id="PTHR14166">
    <property type="entry name" value="SLIT-ROBO RHO GTPASE ACTIVATING PROTEIN"/>
    <property type="match status" value="1"/>
</dbReference>
<dbReference type="InterPro" id="IPR000198">
    <property type="entry name" value="RhoGAP_dom"/>
</dbReference>
<dbReference type="SUPFAM" id="SSF103657">
    <property type="entry name" value="BAR/IMD domain-like"/>
    <property type="match status" value="1"/>
</dbReference>
<feature type="compositionally biased region" description="Basic and acidic residues" evidence="4">
    <location>
        <begin position="741"/>
        <end position="752"/>
    </location>
</feature>
<evidence type="ECO:0000256" key="1">
    <source>
        <dbReference type="ARBA" id="ARBA00023054"/>
    </source>
</evidence>
<gene>
    <name evidence="7" type="primary">LOC114798635</name>
</gene>
<dbReference type="Gene3D" id="1.10.555.10">
    <property type="entry name" value="Rho GTPase activation protein"/>
    <property type="match status" value="1"/>
</dbReference>
<feature type="coiled-coil region" evidence="3">
    <location>
        <begin position="160"/>
        <end position="205"/>
    </location>
</feature>
<reference evidence="7" key="2">
    <citation type="submission" date="2025-08" db="UniProtKB">
        <authorList>
            <consortium name="Ensembl"/>
        </authorList>
    </citation>
    <scope>IDENTIFICATION</scope>
</reference>
<feature type="compositionally biased region" description="Acidic residues" evidence="4">
    <location>
        <begin position="667"/>
        <end position="678"/>
    </location>
</feature>
<feature type="domain" description="Rho-GAP" evidence="5">
    <location>
        <begin position="460"/>
        <end position="645"/>
    </location>
</feature>
<dbReference type="Gene3D" id="1.20.1270.60">
    <property type="entry name" value="Arfaptin homology (AH) domain/BAR domain"/>
    <property type="match status" value="1"/>
</dbReference>
<evidence type="ECO:0000256" key="2">
    <source>
        <dbReference type="PROSITE-ProRule" id="PRU01077"/>
    </source>
</evidence>
<dbReference type="SMART" id="SM00324">
    <property type="entry name" value="RhoGAP"/>
    <property type="match status" value="1"/>
</dbReference>
<feature type="region of interest" description="Disordered" evidence="4">
    <location>
        <begin position="428"/>
        <end position="453"/>
    </location>
</feature>
<dbReference type="InterPro" id="IPR027267">
    <property type="entry name" value="AH/BAR_dom_sf"/>
</dbReference>
<reference evidence="7" key="3">
    <citation type="submission" date="2025-09" db="UniProtKB">
        <authorList>
            <consortium name="Ensembl"/>
        </authorList>
    </citation>
    <scope>IDENTIFICATION</scope>
</reference>
<evidence type="ECO:0000256" key="3">
    <source>
        <dbReference type="SAM" id="Coils"/>
    </source>
</evidence>
<dbReference type="PROSITE" id="PS50238">
    <property type="entry name" value="RHOGAP"/>
    <property type="match status" value="1"/>
</dbReference>
<dbReference type="GeneTree" id="ENSGT00950000182824"/>
<evidence type="ECO:0000259" key="5">
    <source>
        <dbReference type="PROSITE" id="PS50238"/>
    </source>
</evidence>
<dbReference type="SUPFAM" id="SSF48350">
    <property type="entry name" value="GTPase activation domain, GAP"/>
    <property type="match status" value="1"/>
</dbReference>
<dbReference type="RefSeq" id="XP_028850334.1">
    <property type="nucleotide sequence ID" value="XM_028994501.1"/>
</dbReference>
<dbReference type="Proteomes" id="UP000694580">
    <property type="component" value="Chromosome 10"/>
</dbReference>
<dbReference type="AlphaFoldDB" id="A0AAY4C7M6"/>
<organism evidence="7 8">
    <name type="scientific">Denticeps clupeoides</name>
    <name type="common">denticle herring</name>
    <dbReference type="NCBI Taxonomy" id="299321"/>
    <lineage>
        <taxon>Eukaryota</taxon>
        <taxon>Metazoa</taxon>
        <taxon>Chordata</taxon>
        <taxon>Craniata</taxon>
        <taxon>Vertebrata</taxon>
        <taxon>Euteleostomi</taxon>
        <taxon>Actinopterygii</taxon>
        <taxon>Neopterygii</taxon>
        <taxon>Teleostei</taxon>
        <taxon>Clupei</taxon>
        <taxon>Clupeiformes</taxon>
        <taxon>Denticipitoidei</taxon>
        <taxon>Denticipitidae</taxon>
        <taxon>Denticeps</taxon>
    </lineage>
</organism>
<dbReference type="Pfam" id="PF00620">
    <property type="entry name" value="RhoGAP"/>
    <property type="match status" value="1"/>
</dbReference>
<sequence length="870" mass="96508">MASHVKLWRDRVNVADYDAQVKEVRSQLVEQLKLFDQQLEQKMQLLQDFGEYLRRRGEIEAEYARLLDKLAERFSSRIRRKEPSGQSVVRCWLEVLSQTREESRDHSALAEMCSTALPQDLSLCLDQTQRLAKRCKEACALVQDELLKATTELQNTLRTYRQYHSDCAAAEGKLREAEKQKQSAAKKVERTIEKRQQKVQEIQFKCTKARNDYLLTLAATNASFNKYYLEDISALIDHTDLSYHPWVSRVLRSFVSGQSRLQQGLSGRLEQLGGRVAQVDQTRDKEAFLQAHDSAYCPPLQFSLLPHEGDEVGEVSAKHELRGELMMRFQQLQSRLTAVIKETDEASKTLQGARTSLLELIGDQVGSSTLESPAGQSQETSFSKRRASLQDAEAVYCMKMKDQLCGGSLISKLQAKHDLLQVAIQKANTSDENESRPFGRRSQKRRNNTSTPISQKLFSGNLLTYIEASKQPIPVVVESCVRFINLNGLHHEGIFRVPGLQVEIMSLRDAFERGEDPLAGGMSDIDSVACVLKLYFRGLEKPLFPEESFTPLMECVSVEKEMEKVGQIRAVVSTYPEPLVVVMRYLFAFLNHVSQYSDENMMQPYNLAVCFGPSLVRGPEDAGAAGLQLIIALVKSIILQHENIFPGQDELPGPAYETCMALEQDDCEPIADDGDGELESPAADKEGPSLEGPVLSGSATRPASAPKPPPRPKRPSLPSADGSQETGKAQAEGPSGARNAPEAKPDQSSRLKMDRTGCAVVPNVQGGKASLPLPKSAINPLALSPDVLRRQLQHHGKRGNVDGVLQSYGEDRIPVDKEVCQQMNIVFQELLSHPLIDPSLLSSSASLAQNPVSGGKAARKRALFKSAELT</sequence>
<dbReference type="Pfam" id="PF00611">
    <property type="entry name" value="FCH"/>
    <property type="match status" value="1"/>
</dbReference>
<dbReference type="GO" id="GO:0007165">
    <property type="term" value="P:signal transduction"/>
    <property type="evidence" value="ECO:0007669"/>
    <property type="project" value="InterPro"/>
</dbReference>
<evidence type="ECO:0000256" key="4">
    <source>
        <dbReference type="SAM" id="MobiDB-lite"/>
    </source>
</evidence>
<evidence type="ECO:0000313" key="7">
    <source>
        <dbReference type="Ensembl" id="ENSDCDP00010029180.1"/>
    </source>
</evidence>
<evidence type="ECO:0000259" key="6">
    <source>
        <dbReference type="PROSITE" id="PS51741"/>
    </source>
</evidence>
<feature type="region of interest" description="Disordered" evidence="4">
    <location>
        <begin position="667"/>
        <end position="752"/>
    </location>
</feature>
<dbReference type="CDD" id="cd07656">
    <property type="entry name" value="F-BAR_srGAP"/>
    <property type="match status" value="1"/>
</dbReference>
<protein>
    <submittedName>
        <fullName evidence="7">Uncharacterized protein</fullName>
    </submittedName>
</protein>
<name>A0AAY4C7M6_9TELE</name>